<comment type="caution">
    <text evidence="2">The sequence shown here is derived from an EMBL/GenBank/DDBJ whole genome shotgun (WGS) entry which is preliminary data.</text>
</comment>
<feature type="compositionally biased region" description="Basic and acidic residues" evidence="1">
    <location>
        <begin position="1"/>
        <end position="35"/>
    </location>
</feature>
<feature type="compositionally biased region" description="Basic and acidic residues" evidence="1">
    <location>
        <begin position="42"/>
        <end position="63"/>
    </location>
</feature>
<dbReference type="EMBL" id="CM017885">
    <property type="protein sequence ID" value="KAG1368360.1"/>
    <property type="molecule type" value="Genomic_DNA"/>
</dbReference>
<reference evidence="2" key="2">
    <citation type="submission" date="2019-07" db="EMBL/GenBank/DDBJ databases">
        <authorList>
            <person name="Yang Y."/>
            <person name="Bocs S."/>
            <person name="Baudouin L."/>
        </authorList>
    </citation>
    <scope>NUCLEOTIDE SEQUENCE</scope>
    <source>
        <tissue evidence="2">Spear leaf of Hainan Tall coconut</tissue>
    </source>
</reference>
<protein>
    <submittedName>
        <fullName evidence="2">Putative SART-1 family protein DOT2</fullName>
    </submittedName>
</protein>
<accession>A0A8K0IVP0</accession>
<evidence type="ECO:0000313" key="3">
    <source>
        <dbReference type="Proteomes" id="UP000797356"/>
    </source>
</evidence>
<feature type="region of interest" description="Disordered" evidence="1">
    <location>
        <begin position="1"/>
        <end position="71"/>
    </location>
</feature>
<keyword evidence="3" id="KW-1185">Reference proteome</keyword>
<organism evidence="2 3">
    <name type="scientific">Cocos nucifera</name>
    <name type="common">Coconut palm</name>
    <dbReference type="NCBI Taxonomy" id="13894"/>
    <lineage>
        <taxon>Eukaryota</taxon>
        <taxon>Viridiplantae</taxon>
        <taxon>Streptophyta</taxon>
        <taxon>Embryophyta</taxon>
        <taxon>Tracheophyta</taxon>
        <taxon>Spermatophyta</taxon>
        <taxon>Magnoliopsida</taxon>
        <taxon>Liliopsida</taxon>
        <taxon>Arecaceae</taxon>
        <taxon>Arecoideae</taxon>
        <taxon>Cocoseae</taxon>
        <taxon>Attaleinae</taxon>
        <taxon>Cocos</taxon>
    </lineage>
</organism>
<evidence type="ECO:0000313" key="2">
    <source>
        <dbReference type="EMBL" id="KAG1368360.1"/>
    </source>
</evidence>
<sequence>MKLGEIRMEQDETFGKSSFERAARDEEMDELKDYGGDMGIDGIRKEDNEIGSRDKGKSRESAKHRSKEGRK</sequence>
<evidence type="ECO:0000256" key="1">
    <source>
        <dbReference type="SAM" id="MobiDB-lite"/>
    </source>
</evidence>
<dbReference type="AlphaFoldDB" id="A0A8K0IVP0"/>
<proteinExistence type="predicted"/>
<name>A0A8K0IVP0_COCNU</name>
<dbReference type="Proteomes" id="UP000797356">
    <property type="component" value="Chromosome 14"/>
</dbReference>
<reference evidence="2" key="1">
    <citation type="journal article" date="2017" name="Gigascience">
        <title>The genome draft of coconut (Cocos nucifera).</title>
        <authorList>
            <person name="Xiao Y."/>
            <person name="Xu P."/>
            <person name="Fan H."/>
            <person name="Baudouin L."/>
            <person name="Xia W."/>
            <person name="Bocs S."/>
            <person name="Xu J."/>
            <person name="Li Q."/>
            <person name="Guo A."/>
            <person name="Zhou L."/>
            <person name="Li J."/>
            <person name="Wu Y."/>
            <person name="Ma Z."/>
            <person name="Armero A."/>
            <person name="Issali A.E."/>
            <person name="Liu N."/>
            <person name="Peng M."/>
            <person name="Yang Y."/>
        </authorList>
    </citation>
    <scope>NUCLEOTIDE SEQUENCE</scope>
    <source>
        <tissue evidence="2">Spear leaf of Hainan Tall coconut</tissue>
    </source>
</reference>
<gene>
    <name evidence="2" type="ORF">COCNU_14G008280</name>
</gene>